<dbReference type="EMBL" id="ATDP01000099">
    <property type="protein sequence ID" value="EQB12978.1"/>
    <property type="molecule type" value="Genomic_DNA"/>
</dbReference>
<dbReference type="eggNOG" id="ENOG5031B5J">
    <property type="taxonomic scope" value="Bacteria"/>
</dbReference>
<evidence type="ECO:0000313" key="2">
    <source>
        <dbReference type="Proteomes" id="UP000015531"/>
    </source>
</evidence>
<comment type="caution">
    <text evidence="1">The sequence shown here is derived from an EMBL/GenBank/DDBJ whole genome shotgun (WGS) entry which is preliminary data.</text>
</comment>
<gene>
    <name evidence="1" type="ORF">RLDS_17930</name>
</gene>
<evidence type="ECO:0000313" key="1">
    <source>
        <dbReference type="EMBL" id="EQB12978.1"/>
    </source>
</evidence>
<reference evidence="1 2" key="1">
    <citation type="journal article" date="2013" name="Genome Announc.">
        <title>Draft Genome Sequence of Sphingobium lactosutens Strain DS20T, Isolated from a Hexachlorocyclohexane Dumpsite.</title>
        <authorList>
            <person name="Kumar R."/>
            <person name="Dwivedi V."/>
            <person name="Negi V."/>
            <person name="Khurana J.P."/>
            <person name="Lal R."/>
        </authorList>
    </citation>
    <scope>NUCLEOTIDE SEQUENCE [LARGE SCALE GENOMIC DNA]</scope>
    <source>
        <strain evidence="1 2">DS20</strain>
    </source>
</reference>
<organism evidence="1 2">
    <name type="scientific">Sphingobium lactosutens DS20</name>
    <dbReference type="NCBI Taxonomy" id="1331060"/>
    <lineage>
        <taxon>Bacteria</taxon>
        <taxon>Pseudomonadati</taxon>
        <taxon>Pseudomonadota</taxon>
        <taxon>Alphaproteobacteria</taxon>
        <taxon>Sphingomonadales</taxon>
        <taxon>Sphingomonadaceae</taxon>
        <taxon>Sphingobium</taxon>
    </lineage>
</organism>
<name>T0HLD2_9SPHN</name>
<dbReference type="Proteomes" id="UP000015531">
    <property type="component" value="Unassembled WGS sequence"/>
</dbReference>
<dbReference type="AlphaFoldDB" id="T0HLD2"/>
<proteinExistence type="predicted"/>
<dbReference type="PATRIC" id="fig|1331060.3.peg.3452"/>
<accession>T0HLD2</accession>
<keyword evidence="2" id="KW-1185">Reference proteome</keyword>
<sequence length="104" mass="11314">MARTLTATGPAFPLWTQDQAVAYEAALEAINDVIAGYSEQIALEQASGAPNEGRIAWLEMRTDQATAIMHSLYVSDDENVRQTLIEYSAIVRARDEAEAATIAI</sequence>
<protein>
    <submittedName>
        <fullName evidence="1">Uncharacterized protein</fullName>
    </submittedName>
</protein>